<dbReference type="GeneID" id="1454571"/>
<feature type="transmembrane region" description="Helical" evidence="7">
    <location>
        <begin position="212"/>
        <end position="231"/>
    </location>
</feature>
<evidence type="ECO:0000313" key="11">
    <source>
        <dbReference type="Proteomes" id="UP000594632"/>
    </source>
</evidence>
<evidence type="ECO:0000256" key="7">
    <source>
        <dbReference type="SAM" id="Phobius"/>
    </source>
</evidence>
<keyword evidence="1" id="KW-0813">Transport</keyword>
<dbReference type="Proteomes" id="UP000594632">
    <property type="component" value="Chromosome"/>
</dbReference>
<dbReference type="GeneID" id="27427932"/>
<feature type="transmembrane region" description="Helical" evidence="7">
    <location>
        <begin position="346"/>
        <end position="366"/>
    </location>
</feature>
<feature type="transmembrane region" description="Helical" evidence="7">
    <location>
        <begin position="37"/>
        <end position="56"/>
    </location>
</feature>
<feature type="transmembrane region" description="Helical" evidence="7">
    <location>
        <begin position="237"/>
        <end position="257"/>
    </location>
</feature>
<gene>
    <name evidence="8" type="ORF">HFC64_01490</name>
    <name evidence="9" type="ORF">SSOP1_1704</name>
</gene>
<dbReference type="OrthoDB" id="2837at2157"/>
<dbReference type="PANTHER" id="PTHR30176:SF3">
    <property type="entry name" value="FERREDOXIN-TYPE PROTEIN NAPH"/>
    <property type="match status" value="1"/>
</dbReference>
<keyword evidence="7" id="KW-0812">Transmembrane</keyword>
<feature type="transmembrane region" description="Helical" evidence="7">
    <location>
        <begin position="94"/>
        <end position="113"/>
    </location>
</feature>
<feature type="transmembrane region" description="Helical" evidence="7">
    <location>
        <begin position="157"/>
        <end position="175"/>
    </location>
</feature>
<dbReference type="GO" id="GO:0051539">
    <property type="term" value="F:4 iron, 4 sulfur cluster binding"/>
    <property type="evidence" value="ECO:0007669"/>
    <property type="project" value="UniProtKB-KW"/>
</dbReference>
<dbReference type="AlphaFoldDB" id="A0A157T2Y8"/>
<keyword evidence="5" id="KW-0408">Iron</keyword>
<dbReference type="SUPFAM" id="SSF54862">
    <property type="entry name" value="4Fe-4S ferredoxins"/>
    <property type="match status" value="1"/>
</dbReference>
<dbReference type="PANTHER" id="PTHR30176">
    <property type="entry name" value="FERREDOXIN-TYPE PROTEIN NAPH"/>
    <property type="match status" value="1"/>
</dbReference>
<keyword evidence="3" id="KW-0479">Metal-binding</keyword>
<dbReference type="Proteomes" id="UP000076770">
    <property type="component" value="Chromosome i"/>
</dbReference>
<keyword evidence="7" id="KW-0472">Membrane</keyword>
<feature type="transmembrane region" description="Helical" evidence="7">
    <location>
        <begin position="420"/>
        <end position="443"/>
    </location>
</feature>
<keyword evidence="6" id="KW-0411">Iron-sulfur</keyword>
<dbReference type="EMBL" id="LT549890">
    <property type="protein sequence ID" value="SAI85258.1"/>
    <property type="molecule type" value="Genomic_DNA"/>
</dbReference>
<dbReference type="PATRIC" id="fig|2287.9.peg.1783"/>
<keyword evidence="2" id="KW-0004">4Fe-4S</keyword>
<reference evidence="8 11" key="3">
    <citation type="journal article" date="2020" name="Nat. Commun.">
        <title>The structures of two archaeal type IV pili illuminate evolutionary relationships.</title>
        <authorList>
            <person name="Wang F."/>
            <person name="Baquero D.P."/>
            <person name="Su Z."/>
            <person name="Beltran L.C."/>
            <person name="Prangishvili D."/>
            <person name="Krupovic M."/>
            <person name="Egelman E.H."/>
        </authorList>
    </citation>
    <scope>NUCLEOTIDE SEQUENCE [LARGE SCALE GENOMIC DNA]</scope>
    <source>
        <strain evidence="8 11">POZ149</strain>
    </source>
</reference>
<reference evidence="10" key="2">
    <citation type="submission" date="2016-04" db="EMBL/GenBank/DDBJ databases">
        <authorList>
            <person name="Shah S.A."/>
            <person name="Garrett R.A."/>
        </authorList>
    </citation>
    <scope>NUCLEOTIDE SEQUENCE [LARGE SCALE GENOMIC DNA]</scope>
    <source>
        <strain evidence="10">ATCC 35091 / DSM 1616 / JCM 8930 / NBRC 15331 / P1</strain>
    </source>
</reference>
<organism evidence="9 10">
    <name type="scientific">Saccharolobus solfataricus</name>
    <name type="common">Sulfolobus solfataricus</name>
    <dbReference type="NCBI Taxonomy" id="2287"/>
    <lineage>
        <taxon>Archaea</taxon>
        <taxon>Thermoproteota</taxon>
        <taxon>Thermoprotei</taxon>
        <taxon>Sulfolobales</taxon>
        <taxon>Sulfolobaceae</taxon>
        <taxon>Saccharolobus</taxon>
    </lineage>
</organism>
<evidence type="ECO:0000313" key="10">
    <source>
        <dbReference type="Proteomes" id="UP000076770"/>
    </source>
</evidence>
<dbReference type="RefSeq" id="WP_010923482.1">
    <property type="nucleotide sequence ID" value="NZ_LT549890.1"/>
</dbReference>
<feature type="transmembrane region" description="Helical" evidence="7">
    <location>
        <begin position="321"/>
        <end position="340"/>
    </location>
</feature>
<evidence type="ECO:0000256" key="5">
    <source>
        <dbReference type="ARBA" id="ARBA00023004"/>
    </source>
</evidence>
<protein>
    <submittedName>
        <fullName evidence="9">4Fe-4S ferredoxin</fullName>
    </submittedName>
</protein>
<proteinExistence type="predicted"/>
<evidence type="ECO:0000313" key="8">
    <source>
        <dbReference type="EMBL" id="QPG48817.1"/>
    </source>
</evidence>
<feature type="transmembrane region" description="Helical" evidence="7">
    <location>
        <begin position="6"/>
        <end position="30"/>
    </location>
</feature>
<feature type="transmembrane region" description="Helical" evidence="7">
    <location>
        <begin position="387"/>
        <end position="408"/>
    </location>
</feature>
<feature type="transmembrane region" description="Helical" evidence="7">
    <location>
        <begin position="518"/>
        <end position="536"/>
    </location>
</feature>
<keyword evidence="4" id="KW-0249">Electron transport</keyword>
<feature type="transmembrane region" description="Helical" evidence="7">
    <location>
        <begin position="62"/>
        <end position="82"/>
    </location>
</feature>
<evidence type="ECO:0000256" key="4">
    <source>
        <dbReference type="ARBA" id="ARBA00022982"/>
    </source>
</evidence>
<name>A0A157T2Y8_SACSO</name>
<keyword evidence="7" id="KW-1133">Transmembrane helix</keyword>
<feature type="transmembrane region" description="Helical" evidence="7">
    <location>
        <begin position="181"/>
        <end position="200"/>
    </location>
</feature>
<evidence type="ECO:0000256" key="3">
    <source>
        <dbReference type="ARBA" id="ARBA00022723"/>
    </source>
</evidence>
<dbReference type="EMBL" id="CP050869">
    <property type="protein sequence ID" value="QPG48817.1"/>
    <property type="molecule type" value="Genomic_DNA"/>
</dbReference>
<feature type="transmembrane region" description="Helical" evidence="7">
    <location>
        <begin position="477"/>
        <end position="498"/>
    </location>
</feature>
<reference evidence="9" key="1">
    <citation type="submission" date="2016-04" db="EMBL/GenBank/DDBJ databases">
        <authorList>
            <person name="Evans L.H."/>
            <person name="Alamgir A."/>
            <person name="Owens N."/>
            <person name="Weber N.D."/>
            <person name="Virtaneva K."/>
            <person name="Barbian K."/>
            <person name="Babar A."/>
            <person name="Rosenke K."/>
        </authorList>
    </citation>
    <scope>NUCLEOTIDE SEQUENCE</scope>
    <source>
        <strain evidence="9">P1</strain>
    </source>
</reference>
<sequence length="628" mass="72518">MEYETILKLFSLVYIIIMMTIDFWIFGLILRREYVRVKGLLIILSIVLMMGLESLALAQLNVLLFISGMLLVLIPLFISFLIKDHSINVNRNWKYGLLLSSVIVFDELAMGYLYGNYFTPLPNPLLTAINNPAYGAMMLGDAIFFLYILRRRSIMEFAITTFAISMAFMPSLYLMDRMLEFIMSILTSLFMIVNIVLLYLTEMRMLTFQGQLVAISLSLFNLLMMLGLTFFASLSNLYFLTLSMIASMVWYFFLIFYNVPAKKISPKPFLFLVLVNLTELAMGFGESVLGFNLTNSLFVNTMNCEMMIGSHMMRSPFNNPFWWLFPINPLTMITMTIMKYNLLGKLVMVPFMTIMTTTMAPFYVIMMGAEMSYLVYERFKKVKTRYLKAWTLGILTGIPIFVVLIPYYTNYYIFGMSGMIFPVTLAPFVISLVVIALFSTLFGRGVYCNLVCMSAHMWSNVFYEQFSAKKNSKFWDYLRWIFLVPLIIAFYLFVMMGLGKIKLPIDPLDFYGMFTLNYIWWFFYFLTPIFGIYSCARQGWCGFGTFNGIFNKVLFKIRAKDVNTCKECVSKECDTSCPVKIPISNDILKKGYSNRISCIVCARCVDACDNVEIVNVVTILKNRESKSF</sequence>
<evidence type="ECO:0000256" key="2">
    <source>
        <dbReference type="ARBA" id="ARBA00022485"/>
    </source>
</evidence>
<feature type="transmembrane region" description="Helical" evidence="7">
    <location>
        <begin position="133"/>
        <end position="150"/>
    </location>
</feature>
<dbReference type="InterPro" id="IPR051684">
    <property type="entry name" value="Electron_Trans/Redox"/>
</dbReference>
<dbReference type="GO" id="GO:0005886">
    <property type="term" value="C:plasma membrane"/>
    <property type="evidence" value="ECO:0007669"/>
    <property type="project" value="TreeGrafter"/>
</dbReference>
<evidence type="ECO:0000313" key="9">
    <source>
        <dbReference type="EMBL" id="SAI85258.1"/>
    </source>
</evidence>
<accession>A0A157T2Y8</accession>
<evidence type="ECO:0000256" key="6">
    <source>
        <dbReference type="ARBA" id="ARBA00023014"/>
    </source>
</evidence>
<dbReference type="GO" id="GO:0046872">
    <property type="term" value="F:metal ion binding"/>
    <property type="evidence" value="ECO:0007669"/>
    <property type="project" value="UniProtKB-KW"/>
</dbReference>
<evidence type="ECO:0000256" key="1">
    <source>
        <dbReference type="ARBA" id="ARBA00022448"/>
    </source>
</evidence>